<sequence length="79" mass="8635">MTVLNASEVGQDPPNTRRLHLGETILRKNSLNPRARKSEGIVGMRAPHVRPNLGLGEDWSERVTDETSSSAANTLYPAP</sequence>
<comment type="caution">
    <text evidence="2">The sequence shown here is derived from an EMBL/GenBank/DDBJ whole genome shotgun (WGS) entry which is preliminary data.</text>
</comment>
<dbReference type="EMBL" id="CAKXAJ010024767">
    <property type="protein sequence ID" value="CAH2230067.1"/>
    <property type="molecule type" value="Genomic_DNA"/>
</dbReference>
<dbReference type="Proteomes" id="UP000838756">
    <property type="component" value="Unassembled WGS sequence"/>
</dbReference>
<protein>
    <submittedName>
        <fullName evidence="2">Jg20276 protein</fullName>
    </submittedName>
</protein>
<accession>A0A8S4R738</accession>
<organism evidence="2 3">
    <name type="scientific">Pararge aegeria aegeria</name>
    <dbReference type="NCBI Taxonomy" id="348720"/>
    <lineage>
        <taxon>Eukaryota</taxon>
        <taxon>Metazoa</taxon>
        <taxon>Ecdysozoa</taxon>
        <taxon>Arthropoda</taxon>
        <taxon>Hexapoda</taxon>
        <taxon>Insecta</taxon>
        <taxon>Pterygota</taxon>
        <taxon>Neoptera</taxon>
        <taxon>Endopterygota</taxon>
        <taxon>Lepidoptera</taxon>
        <taxon>Glossata</taxon>
        <taxon>Ditrysia</taxon>
        <taxon>Papilionoidea</taxon>
        <taxon>Nymphalidae</taxon>
        <taxon>Satyrinae</taxon>
        <taxon>Satyrini</taxon>
        <taxon>Parargina</taxon>
        <taxon>Pararge</taxon>
    </lineage>
</organism>
<feature type="region of interest" description="Disordered" evidence="1">
    <location>
        <begin position="34"/>
        <end position="79"/>
    </location>
</feature>
<evidence type="ECO:0000256" key="1">
    <source>
        <dbReference type="SAM" id="MobiDB-lite"/>
    </source>
</evidence>
<evidence type="ECO:0000313" key="3">
    <source>
        <dbReference type="Proteomes" id="UP000838756"/>
    </source>
</evidence>
<proteinExistence type="predicted"/>
<gene>
    <name evidence="2" type="primary">jg20276</name>
    <name evidence="2" type="ORF">PAEG_LOCUS9343</name>
</gene>
<evidence type="ECO:0000313" key="2">
    <source>
        <dbReference type="EMBL" id="CAH2230067.1"/>
    </source>
</evidence>
<name>A0A8S4R738_9NEOP</name>
<dbReference type="AlphaFoldDB" id="A0A8S4R738"/>
<reference evidence="2" key="1">
    <citation type="submission" date="2022-03" db="EMBL/GenBank/DDBJ databases">
        <authorList>
            <person name="Lindestad O."/>
        </authorList>
    </citation>
    <scope>NUCLEOTIDE SEQUENCE</scope>
</reference>
<keyword evidence="3" id="KW-1185">Reference proteome</keyword>